<keyword evidence="1" id="KW-0233">DNA recombination</keyword>
<dbReference type="AlphaFoldDB" id="A0A1H3P2D4"/>
<dbReference type="PROSITE" id="PS51898">
    <property type="entry name" value="TYR_RECOMBINASE"/>
    <property type="match status" value="1"/>
</dbReference>
<dbReference type="Pfam" id="PF00589">
    <property type="entry name" value="Phage_integrase"/>
    <property type="match status" value="1"/>
</dbReference>
<gene>
    <name evidence="3" type="ORF">SAMN05216564_11816</name>
</gene>
<evidence type="ECO:0000259" key="2">
    <source>
        <dbReference type="PROSITE" id="PS51898"/>
    </source>
</evidence>
<dbReference type="SUPFAM" id="SSF56349">
    <property type="entry name" value="DNA breaking-rejoining enzymes"/>
    <property type="match status" value="1"/>
</dbReference>
<dbReference type="GO" id="GO:0003677">
    <property type="term" value="F:DNA binding"/>
    <property type="evidence" value="ECO:0007669"/>
    <property type="project" value="InterPro"/>
</dbReference>
<reference evidence="4" key="1">
    <citation type="submission" date="2016-10" db="EMBL/GenBank/DDBJ databases">
        <authorList>
            <person name="Varghese N."/>
            <person name="Submissions S."/>
        </authorList>
    </citation>
    <scope>NUCLEOTIDE SEQUENCE [LARGE SCALE GENOMIC DNA]</scope>
    <source>
        <strain evidence="4">DC30,IBRC 10041,KCTC 4046</strain>
    </source>
</reference>
<dbReference type="GO" id="GO:0006310">
    <property type="term" value="P:DNA recombination"/>
    <property type="evidence" value="ECO:0007669"/>
    <property type="project" value="UniProtKB-KW"/>
</dbReference>
<dbReference type="Gene3D" id="1.10.443.10">
    <property type="entry name" value="Intergrase catalytic core"/>
    <property type="match status" value="1"/>
</dbReference>
<organism evidence="3 4">
    <name type="scientific">Halopenitus persicus</name>
    <dbReference type="NCBI Taxonomy" id="1048396"/>
    <lineage>
        <taxon>Archaea</taxon>
        <taxon>Methanobacteriati</taxon>
        <taxon>Methanobacteriota</taxon>
        <taxon>Stenosarchaea group</taxon>
        <taxon>Halobacteria</taxon>
        <taxon>Halobacteriales</taxon>
        <taxon>Haloferacaceae</taxon>
        <taxon>Halopenitus</taxon>
    </lineage>
</organism>
<dbReference type="EMBL" id="FNPC01000018">
    <property type="protein sequence ID" value="SDY95238.1"/>
    <property type="molecule type" value="Genomic_DNA"/>
</dbReference>
<accession>A0A1H3P2D4</accession>
<dbReference type="Proteomes" id="UP000199079">
    <property type="component" value="Unassembled WGS sequence"/>
</dbReference>
<dbReference type="InterPro" id="IPR013762">
    <property type="entry name" value="Integrase-like_cat_sf"/>
</dbReference>
<evidence type="ECO:0000313" key="3">
    <source>
        <dbReference type="EMBL" id="SDY95238.1"/>
    </source>
</evidence>
<feature type="domain" description="Tyr recombinase" evidence="2">
    <location>
        <begin position="181"/>
        <end position="379"/>
    </location>
</feature>
<evidence type="ECO:0000256" key="1">
    <source>
        <dbReference type="ARBA" id="ARBA00023172"/>
    </source>
</evidence>
<dbReference type="InterPro" id="IPR011010">
    <property type="entry name" value="DNA_brk_join_enz"/>
</dbReference>
<evidence type="ECO:0000313" key="4">
    <source>
        <dbReference type="Proteomes" id="UP000199079"/>
    </source>
</evidence>
<dbReference type="InterPro" id="IPR002104">
    <property type="entry name" value="Integrase_catalytic"/>
</dbReference>
<sequence length="489" mass="55099">MTGATKFFTLASDKLACRCIEHPHAVVKREPGSKRCAAMVSKQRKIKKRIVRIDPDAGSDGSTDPEIDDRDRGILLEFYNRIQTINRDKNRFGKARILTLLDTMILTSKHVDVALEETLLDGEDGEQAVDAVADWMDDHYLKNSLDTRYACFKIWGEVMTPGDDQPDRFEKLTLNNGPADPTPKASNVLRYPTEVIKAIQVQNNIRDKAIVATCWSAGGRPETELHKLIIEEVEVEDGFVRLSIPEDTKTGSREVHMHPGAPFLVKWIENHPGHNVDGGLQPEMPLWANIRSGYGDVYDRISYNQFTKPFDTAKEKTDIQKKLTGQHCRRSRASDLAAKTYISQVDLERRFGWARESDSPRHYIVKFDESSEDRIAAADGVDIDPGAQTTNIAPVRCEGCGRWTERHVDECIWCGTAIPADALEIQATPAIVEEANLLDMIVDGEVTARDLQALRKLEPVIKQRSDLFERLDAYIRHARQVDKSVEQPA</sequence>
<name>A0A1H3P2D4_9EURY</name>
<proteinExistence type="predicted"/>
<protein>
    <submittedName>
        <fullName evidence="3">Phage integrase family protein</fullName>
    </submittedName>
</protein>
<dbReference type="GO" id="GO:0015074">
    <property type="term" value="P:DNA integration"/>
    <property type="evidence" value="ECO:0007669"/>
    <property type="project" value="InterPro"/>
</dbReference>
<keyword evidence="4" id="KW-1185">Reference proteome</keyword>